<dbReference type="Gene3D" id="1.20.920.20">
    <property type="match status" value="1"/>
</dbReference>
<dbReference type="EMBL" id="CAJNOR010003848">
    <property type="protein sequence ID" value="CAF1453486.1"/>
    <property type="molecule type" value="Genomic_DNA"/>
</dbReference>
<comment type="caution">
    <text evidence="3">The sequence shown here is derived from an EMBL/GenBank/DDBJ whole genome shotgun (WGS) entry which is preliminary data.</text>
</comment>
<dbReference type="OrthoDB" id="10036782at2759"/>
<dbReference type="EMBL" id="CAJNOJ010000015">
    <property type="protein sequence ID" value="CAF0816338.1"/>
    <property type="molecule type" value="Genomic_DNA"/>
</dbReference>
<reference evidence="3" key="1">
    <citation type="submission" date="2021-02" db="EMBL/GenBank/DDBJ databases">
        <authorList>
            <person name="Nowell W R."/>
        </authorList>
    </citation>
    <scope>NUCLEOTIDE SEQUENCE</scope>
</reference>
<evidence type="ECO:0000313" key="2">
    <source>
        <dbReference type="EMBL" id="CAF0816338.1"/>
    </source>
</evidence>
<gene>
    <name evidence="2" type="ORF">EDS130_LOCUS5618</name>
    <name evidence="3" type="ORF">XAT740_LOCUS37015</name>
</gene>
<protein>
    <submittedName>
        <fullName evidence="3">Uncharacterized protein</fullName>
    </submittedName>
</protein>
<feature type="coiled-coil region" evidence="1">
    <location>
        <begin position="44"/>
        <end position="71"/>
    </location>
</feature>
<sequence>MQRNYMTTFLGFTVNDVQDFKTLRRRFDESVQHQNSIGEGINLLTDYEKNLELEQQKCNQLVDDIRKLRTAGKSRDTSSCFPFRSFLNLRHWRKTPKSLKTFFRALCHLFSTDDFLNELRRNPNFVKTIQKHHLSQEKLIEFEKTFSRLPELSSDYIRHKSSDAYQICLWLHHYLKDEHNSRTRELQIESELLQLNIDLSITQKQIDRLQEKIKIFKIT</sequence>
<accession>A0A815PT06</accession>
<dbReference type="AlphaFoldDB" id="A0A815PT06"/>
<proteinExistence type="predicted"/>
<evidence type="ECO:0000256" key="1">
    <source>
        <dbReference type="SAM" id="Coils"/>
    </source>
</evidence>
<name>A0A815PT06_ADIRI</name>
<evidence type="ECO:0000313" key="4">
    <source>
        <dbReference type="Proteomes" id="UP000663828"/>
    </source>
</evidence>
<evidence type="ECO:0000313" key="3">
    <source>
        <dbReference type="EMBL" id="CAF1453486.1"/>
    </source>
</evidence>
<organism evidence="3 4">
    <name type="scientific">Adineta ricciae</name>
    <name type="common">Rotifer</name>
    <dbReference type="NCBI Taxonomy" id="249248"/>
    <lineage>
        <taxon>Eukaryota</taxon>
        <taxon>Metazoa</taxon>
        <taxon>Spiralia</taxon>
        <taxon>Gnathifera</taxon>
        <taxon>Rotifera</taxon>
        <taxon>Eurotatoria</taxon>
        <taxon>Bdelloidea</taxon>
        <taxon>Adinetida</taxon>
        <taxon>Adinetidae</taxon>
        <taxon>Adineta</taxon>
    </lineage>
</organism>
<dbReference type="Proteomes" id="UP000663852">
    <property type="component" value="Unassembled WGS sequence"/>
</dbReference>
<dbReference type="Proteomes" id="UP000663828">
    <property type="component" value="Unassembled WGS sequence"/>
</dbReference>
<keyword evidence="1" id="KW-0175">Coiled coil</keyword>
<keyword evidence="4" id="KW-1185">Reference proteome</keyword>